<dbReference type="InterPro" id="IPR036866">
    <property type="entry name" value="RibonucZ/Hydroxyglut_hydro"/>
</dbReference>
<dbReference type="SUPFAM" id="SSF56281">
    <property type="entry name" value="Metallo-hydrolase/oxidoreductase"/>
    <property type="match status" value="1"/>
</dbReference>
<comment type="caution">
    <text evidence="1">The sequence shown here is derived from an EMBL/GenBank/DDBJ whole genome shotgun (WGS) entry which is preliminary data.</text>
</comment>
<dbReference type="Proteomes" id="UP000316199">
    <property type="component" value="Unassembled WGS sequence"/>
</dbReference>
<dbReference type="AlphaFoldDB" id="A0A520S5S2"/>
<dbReference type="Pfam" id="PF14234">
    <property type="entry name" value="DUF4336"/>
    <property type="match status" value="1"/>
</dbReference>
<sequence length="208" mass="24462">MYKLATNIWTHDHMLCFEDGRKLPLRLTVVRLGNEKLWIHAPTRLSNELKAAISELGEVGYLFCGNNLHNMFLMEWVHTYPLAEVWVTPGIPKKLRDLDKFRVLRKNIWIDEFDARSMKSVPKFDEIVFFHYESKSLIVTDLVQNHAKQGVYLAPPLLIEGTIQDQKGFRDFVNDIKAWDFRRIVIAHGPIVDREAKQKFERICECFF</sequence>
<evidence type="ECO:0000313" key="1">
    <source>
        <dbReference type="EMBL" id="RZO77811.1"/>
    </source>
</evidence>
<evidence type="ECO:0000313" key="2">
    <source>
        <dbReference type="Proteomes" id="UP000316199"/>
    </source>
</evidence>
<gene>
    <name evidence="1" type="ORF">EVA68_00880</name>
</gene>
<protein>
    <submittedName>
        <fullName evidence="1">DUF4336 domain-containing protein</fullName>
    </submittedName>
</protein>
<dbReference type="PANTHER" id="PTHR33835">
    <property type="entry name" value="YALI0C07656P"/>
    <property type="match status" value="1"/>
</dbReference>
<organism evidence="1 2">
    <name type="scientific">OM182 bacterium</name>
    <dbReference type="NCBI Taxonomy" id="2510334"/>
    <lineage>
        <taxon>Bacteria</taxon>
        <taxon>Pseudomonadati</taxon>
        <taxon>Pseudomonadota</taxon>
        <taxon>Gammaproteobacteria</taxon>
        <taxon>OMG group</taxon>
        <taxon>OM182 clade</taxon>
    </lineage>
</organism>
<reference evidence="1 2" key="1">
    <citation type="submission" date="2019-02" db="EMBL/GenBank/DDBJ databases">
        <title>Prokaryotic population dynamics and viral predation in marine succession experiment using metagenomics: the confinement effect.</title>
        <authorList>
            <person name="Haro-Moreno J.M."/>
            <person name="Rodriguez-Valera F."/>
            <person name="Lopez-Perez M."/>
        </authorList>
    </citation>
    <scope>NUCLEOTIDE SEQUENCE [LARGE SCALE GENOMIC DNA]</scope>
    <source>
        <strain evidence="1">MED-G157</strain>
    </source>
</reference>
<dbReference type="EMBL" id="SHAG01000001">
    <property type="protein sequence ID" value="RZO77811.1"/>
    <property type="molecule type" value="Genomic_DNA"/>
</dbReference>
<dbReference type="InterPro" id="IPR025638">
    <property type="entry name" value="DUF4336"/>
</dbReference>
<dbReference type="Gene3D" id="3.60.15.10">
    <property type="entry name" value="Ribonuclease Z/Hydroxyacylglutathione hydrolase-like"/>
    <property type="match status" value="1"/>
</dbReference>
<name>A0A520S5S2_9GAMM</name>
<dbReference type="PANTHER" id="PTHR33835:SF1">
    <property type="entry name" value="METALLO-BETA-LACTAMASE DOMAIN-CONTAINING PROTEIN"/>
    <property type="match status" value="1"/>
</dbReference>
<proteinExistence type="predicted"/>
<accession>A0A520S5S2</accession>